<gene>
    <name evidence="2" type="ORF">L5515_003395</name>
</gene>
<keyword evidence="3" id="KW-1185">Reference proteome</keyword>
<keyword evidence="1" id="KW-0812">Transmembrane</keyword>
<organism evidence="2 3">
    <name type="scientific">Caenorhabditis briggsae</name>
    <dbReference type="NCBI Taxonomy" id="6238"/>
    <lineage>
        <taxon>Eukaryota</taxon>
        <taxon>Metazoa</taxon>
        <taxon>Ecdysozoa</taxon>
        <taxon>Nematoda</taxon>
        <taxon>Chromadorea</taxon>
        <taxon>Rhabditida</taxon>
        <taxon>Rhabditina</taxon>
        <taxon>Rhabditomorpha</taxon>
        <taxon>Rhabditoidea</taxon>
        <taxon>Rhabditidae</taxon>
        <taxon>Peloderinae</taxon>
        <taxon>Caenorhabditis</taxon>
    </lineage>
</organism>
<keyword evidence="1" id="KW-1133">Transmembrane helix</keyword>
<dbReference type="Proteomes" id="UP000829354">
    <property type="component" value="Chromosome III"/>
</dbReference>
<feature type="transmembrane region" description="Helical" evidence="1">
    <location>
        <begin position="95"/>
        <end position="114"/>
    </location>
</feature>
<evidence type="ECO:0000313" key="2">
    <source>
        <dbReference type="EMBL" id="UMM21935.1"/>
    </source>
</evidence>
<name>A0AAE9EER5_CAEBR</name>
<evidence type="ECO:0000256" key="1">
    <source>
        <dbReference type="SAM" id="Phobius"/>
    </source>
</evidence>
<evidence type="ECO:0000313" key="3">
    <source>
        <dbReference type="Proteomes" id="UP000829354"/>
    </source>
</evidence>
<accession>A0AAE9EER5</accession>
<protein>
    <submittedName>
        <fullName evidence="2">Uncharacterized protein</fullName>
    </submittedName>
</protein>
<reference evidence="2 3" key="1">
    <citation type="submission" date="2022-04" db="EMBL/GenBank/DDBJ databases">
        <title>Chromosome-level reference genomes for two strains of Caenorhabditis briggsae: an improved platform for comparative genomics.</title>
        <authorList>
            <person name="Stevens L."/>
            <person name="Andersen E."/>
        </authorList>
    </citation>
    <scope>NUCLEOTIDE SEQUENCE [LARGE SCALE GENOMIC DNA]</scope>
    <source>
        <strain evidence="2">VX34</strain>
        <tissue evidence="2">Whole-organism</tissue>
    </source>
</reference>
<proteinExistence type="predicted"/>
<dbReference type="EMBL" id="CP092622">
    <property type="protein sequence ID" value="UMM21935.1"/>
    <property type="molecule type" value="Genomic_DNA"/>
</dbReference>
<sequence>MSIFVITEVSSPVKISSGKCSMVLQERLTLSGKDKNSVEPGADQENSFSALTCSALTCSKDPKNENFEIHITTTGPTTGKIFLSVEPTRNVFQRFSIVFIIIAVFGVLALAMLCKHCRCEESVRFGTPGAVRHYRENYLIPSLAGPHACESCGNARDAHIVDCCCCY</sequence>
<dbReference type="AlphaFoldDB" id="A0AAE9EER5"/>
<keyword evidence="1" id="KW-0472">Membrane</keyword>